<evidence type="ECO:0000256" key="1">
    <source>
        <dbReference type="SAM" id="Phobius"/>
    </source>
</evidence>
<reference evidence="2 3" key="1">
    <citation type="submission" date="2016-03" db="EMBL/GenBank/DDBJ databases">
        <authorList>
            <person name="Ploux O."/>
        </authorList>
    </citation>
    <scope>NUCLEOTIDE SEQUENCE [LARGE SCALE GENOMIC DNA]</scope>
    <source>
        <strain evidence="2 3">EC13</strain>
    </source>
</reference>
<sequence length="261" mass="27683">MKLLLNSKGFGIVNVLMAAGLVSMTALSVASVLSKQSKDQSEFMLKTQVTEIRRSLLSAIASDSAWQETLTRNAVMRCLSPHQKYCGPNQTETADIILYDASGQVFYDGTKTTGGFRIDGLPCNTYSASGNDNCPVKASLKWRAACATGDCSQIENFISLSFVYSPSSKEKKFPFNARNYGVEEVSRIKISASESPVLECARKSSFFIGEGQSFNGYVADTTGCVPYVAFQGAKGATGVAGMAGPQGVPGAKGADAHCSTP</sequence>
<dbReference type="AlphaFoldDB" id="A0A162FYL5"/>
<keyword evidence="1" id="KW-1133">Transmembrane helix</keyword>
<dbReference type="RefSeq" id="WP_063209141.1">
    <property type="nucleotide sequence ID" value="NZ_LUKD01000008.1"/>
</dbReference>
<proteinExistence type="predicted"/>
<feature type="transmembrane region" description="Helical" evidence="1">
    <location>
        <begin position="12"/>
        <end position="34"/>
    </location>
</feature>
<gene>
    <name evidence="2" type="ORF">AZI87_16065</name>
</gene>
<evidence type="ECO:0000313" key="2">
    <source>
        <dbReference type="EMBL" id="KYG62790.1"/>
    </source>
</evidence>
<dbReference type="OrthoDB" id="5312548at2"/>
<dbReference type="EMBL" id="LUKD01000008">
    <property type="protein sequence ID" value="KYG62790.1"/>
    <property type="molecule type" value="Genomic_DNA"/>
</dbReference>
<name>A0A162FYL5_BDEBC</name>
<accession>A0A162FYL5</accession>
<protein>
    <submittedName>
        <fullName evidence="2">Uncharacterized protein</fullName>
    </submittedName>
</protein>
<evidence type="ECO:0000313" key="3">
    <source>
        <dbReference type="Proteomes" id="UP000075799"/>
    </source>
</evidence>
<keyword evidence="1" id="KW-0812">Transmembrane</keyword>
<dbReference type="Proteomes" id="UP000075799">
    <property type="component" value="Unassembled WGS sequence"/>
</dbReference>
<comment type="caution">
    <text evidence="2">The sequence shown here is derived from an EMBL/GenBank/DDBJ whole genome shotgun (WGS) entry which is preliminary data.</text>
</comment>
<keyword evidence="1" id="KW-0472">Membrane</keyword>
<organism evidence="2 3">
    <name type="scientific">Bdellovibrio bacteriovorus</name>
    <dbReference type="NCBI Taxonomy" id="959"/>
    <lineage>
        <taxon>Bacteria</taxon>
        <taxon>Pseudomonadati</taxon>
        <taxon>Bdellovibrionota</taxon>
        <taxon>Bdellovibrionia</taxon>
        <taxon>Bdellovibrionales</taxon>
        <taxon>Pseudobdellovibrionaceae</taxon>
        <taxon>Bdellovibrio</taxon>
    </lineage>
</organism>